<dbReference type="EMBL" id="JANBPT010000593">
    <property type="protein sequence ID" value="KAJ1916214.1"/>
    <property type="molecule type" value="Genomic_DNA"/>
</dbReference>
<dbReference type="CDD" id="cd05379">
    <property type="entry name" value="CAP_bacterial"/>
    <property type="match status" value="1"/>
</dbReference>
<dbReference type="Proteomes" id="UP001150569">
    <property type="component" value="Unassembled WGS sequence"/>
</dbReference>
<dbReference type="Pfam" id="PF00188">
    <property type="entry name" value="CAP"/>
    <property type="match status" value="1"/>
</dbReference>
<evidence type="ECO:0000259" key="3">
    <source>
        <dbReference type="Pfam" id="PF00188"/>
    </source>
</evidence>
<keyword evidence="5" id="KW-1185">Reference proteome</keyword>
<dbReference type="InterPro" id="IPR014044">
    <property type="entry name" value="CAP_dom"/>
</dbReference>
<gene>
    <name evidence="4" type="ORF">IWQ60_008175</name>
</gene>
<feature type="chain" id="PRO_5040861289" description="SCP domain-containing protein" evidence="2">
    <location>
        <begin position="21"/>
        <end position="363"/>
    </location>
</feature>
<feature type="region of interest" description="Disordered" evidence="1">
    <location>
        <begin position="263"/>
        <end position="290"/>
    </location>
</feature>
<name>A0A9W7ZU70_9FUNG</name>
<dbReference type="PANTHER" id="PTHR31157:SF1">
    <property type="entry name" value="SCP DOMAIN-CONTAINING PROTEIN"/>
    <property type="match status" value="1"/>
</dbReference>
<keyword evidence="2" id="KW-0732">Signal</keyword>
<dbReference type="SUPFAM" id="SSF55797">
    <property type="entry name" value="PR-1-like"/>
    <property type="match status" value="1"/>
</dbReference>
<accession>A0A9W7ZU70</accession>
<dbReference type="PANTHER" id="PTHR31157">
    <property type="entry name" value="SCP DOMAIN-CONTAINING PROTEIN"/>
    <property type="match status" value="1"/>
</dbReference>
<protein>
    <recommendedName>
        <fullName evidence="3">SCP domain-containing protein</fullName>
    </recommendedName>
</protein>
<comment type="caution">
    <text evidence="4">The sequence shown here is derived from an EMBL/GenBank/DDBJ whole genome shotgun (WGS) entry which is preliminary data.</text>
</comment>
<feature type="signal peptide" evidence="2">
    <location>
        <begin position="1"/>
        <end position="20"/>
    </location>
</feature>
<organism evidence="4 5">
    <name type="scientific">Tieghemiomyces parasiticus</name>
    <dbReference type="NCBI Taxonomy" id="78921"/>
    <lineage>
        <taxon>Eukaryota</taxon>
        <taxon>Fungi</taxon>
        <taxon>Fungi incertae sedis</taxon>
        <taxon>Zoopagomycota</taxon>
        <taxon>Kickxellomycotina</taxon>
        <taxon>Dimargaritomycetes</taxon>
        <taxon>Dimargaritales</taxon>
        <taxon>Dimargaritaceae</taxon>
        <taxon>Tieghemiomyces</taxon>
    </lineage>
</organism>
<proteinExistence type="predicted"/>
<reference evidence="4" key="1">
    <citation type="submission" date="2022-07" db="EMBL/GenBank/DDBJ databases">
        <title>Phylogenomic reconstructions and comparative analyses of Kickxellomycotina fungi.</title>
        <authorList>
            <person name="Reynolds N.K."/>
            <person name="Stajich J.E."/>
            <person name="Barry K."/>
            <person name="Grigoriev I.V."/>
            <person name="Crous P."/>
            <person name="Smith M.E."/>
        </authorList>
    </citation>
    <scope>NUCLEOTIDE SEQUENCE</scope>
    <source>
        <strain evidence="4">RSA 861</strain>
    </source>
</reference>
<dbReference type="InterPro" id="IPR035940">
    <property type="entry name" value="CAP_sf"/>
</dbReference>
<evidence type="ECO:0000256" key="1">
    <source>
        <dbReference type="SAM" id="MobiDB-lite"/>
    </source>
</evidence>
<feature type="compositionally biased region" description="Polar residues" evidence="1">
    <location>
        <begin position="263"/>
        <end position="280"/>
    </location>
</feature>
<dbReference type="OrthoDB" id="5581144at2759"/>
<dbReference type="Gene3D" id="3.40.33.10">
    <property type="entry name" value="CAP"/>
    <property type="match status" value="1"/>
</dbReference>
<evidence type="ECO:0000313" key="5">
    <source>
        <dbReference type="Proteomes" id="UP001150569"/>
    </source>
</evidence>
<evidence type="ECO:0000313" key="4">
    <source>
        <dbReference type="EMBL" id="KAJ1916214.1"/>
    </source>
</evidence>
<feature type="domain" description="SCP" evidence="3">
    <location>
        <begin position="34"/>
        <end position="152"/>
    </location>
</feature>
<sequence length="363" mass="36996">MKVVTVSALTALVIAPFASALVGSFSSADLCCHQNYHRLMGGLPLLRHSASLATMADGQAKAQALQNDMTHDGATAATKNLAQRIALAKQLGDWVNGKENIGFKYNTTRGMTDAWMASPPHHETLMFPSSDMVCGGGHAISTDGTDYWTADFAMLDPKGDQGDATKLDCSAVYASYGMKAPAKPATTTAKPVTTTPVAAPAATTTTPAAVTTTTKPAATATVGTTTPVAATTANTTPVANTSAAPVTSSSNSVAPIVSPSIAPTVSATESPDTSVPSNTPAGPKKCKKHHPKKCHARKCHSTPLPDMPSVTTPVENTSVPAATTTPVENTSATPVPSSGYVVSNPPAAPGIHDTPTTTIVPAI</sequence>
<dbReference type="AlphaFoldDB" id="A0A9W7ZU70"/>
<evidence type="ECO:0000256" key="2">
    <source>
        <dbReference type="SAM" id="SignalP"/>
    </source>
</evidence>